<comment type="caution">
    <text evidence="1">The sequence shown here is derived from an EMBL/GenBank/DDBJ whole genome shotgun (WGS) entry which is preliminary data.</text>
</comment>
<evidence type="ECO:0000313" key="1">
    <source>
        <dbReference type="EMBL" id="VBB18614.1"/>
    </source>
</evidence>
<sequence length="222" mass="25358">MLIIAFLTVVIMIWRSDNQPNSNKTDNTQKREHFVEKADCTDADCEDTSLLEIDNELLQSPMRYMTVNEFNKMVSDIQDLVIDKISDLVQTCSDMNGSDGLQKDHMTFTCLADTDDIEEQVVALIVAYIGSSIKKKYGINMNPYLVTSVFMNHLDLLDGVVYPLLYSKHFTVHGINYFTRDMLVEKVHQNLKINDVLYTTLLKRGIDVLPNNDEHGENIVTN</sequence>
<gene>
    <name evidence="1" type="ORF">YASMINEVIRUS_1077</name>
</gene>
<reference evidence="1 2" key="1">
    <citation type="submission" date="2018-10" db="EMBL/GenBank/DDBJ databases">
        <authorList>
            <consortium name="IHU Genomes"/>
        </authorList>
    </citation>
    <scope>NUCLEOTIDE SEQUENCE [LARGE SCALE GENOMIC DNA]</scope>
    <source>
        <strain evidence="1 2">A1</strain>
    </source>
</reference>
<keyword evidence="2" id="KW-1185">Reference proteome</keyword>
<name>A0A5K0UAU8_9VIRU</name>
<dbReference type="Proteomes" id="UP000594342">
    <property type="component" value="Unassembled WGS sequence"/>
</dbReference>
<dbReference type="EMBL" id="UPSH01000001">
    <property type="protein sequence ID" value="VBB18614.1"/>
    <property type="molecule type" value="Genomic_DNA"/>
</dbReference>
<evidence type="ECO:0000313" key="2">
    <source>
        <dbReference type="Proteomes" id="UP000594342"/>
    </source>
</evidence>
<proteinExistence type="predicted"/>
<organism evidence="1 2">
    <name type="scientific">Yasminevirus sp. GU-2018</name>
    <dbReference type="NCBI Taxonomy" id="2420051"/>
    <lineage>
        <taxon>Viruses</taxon>
        <taxon>Varidnaviria</taxon>
        <taxon>Bamfordvirae</taxon>
        <taxon>Nucleocytoviricota</taxon>
        <taxon>Megaviricetes</taxon>
        <taxon>Imitervirales</taxon>
        <taxon>Mimiviridae</taxon>
        <taxon>Klosneuvirinae</taxon>
        <taxon>Yasminevirus</taxon>
        <taxon>Yasminevirus saudimassiliense</taxon>
    </lineage>
</organism>
<protein>
    <submittedName>
        <fullName evidence="1">Uncharacterized protein</fullName>
    </submittedName>
</protein>
<accession>A0A5K0UAU8</accession>